<proteinExistence type="predicted"/>
<dbReference type="AlphaFoldDB" id="X1H208"/>
<evidence type="ECO:0000256" key="1">
    <source>
        <dbReference type="SAM" id="MobiDB-lite"/>
    </source>
</evidence>
<feature type="region of interest" description="Disordered" evidence="1">
    <location>
        <begin position="1"/>
        <end position="38"/>
    </location>
</feature>
<accession>X1H208</accession>
<protein>
    <submittedName>
        <fullName evidence="2">Uncharacterized protein</fullName>
    </submittedName>
</protein>
<sequence>STKEGIRAYGQGTHEKEKWKMTKNPLKPVPGQREIRLK</sequence>
<evidence type="ECO:0000313" key="2">
    <source>
        <dbReference type="EMBL" id="GAH51130.1"/>
    </source>
</evidence>
<feature type="non-terminal residue" evidence="2">
    <location>
        <position position="1"/>
    </location>
</feature>
<organism evidence="2">
    <name type="scientific">marine sediment metagenome</name>
    <dbReference type="NCBI Taxonomy" id="412755"/>
    <lineage>
        <taxon>unclassified sequences</taxon>
        <taxon>metagenomes</taxon>
        <taxon>ecological metagenomes</taxon>
    </lineage>
</organism>
<gene>
    <name evidence="2" type="ORF">S03H2_33846</name>
</gene>
<comment type="caution">
    <text evidence="2">The sequence shown here is derived from an EMBL/GenBank/DDBJ whole genome shotgun (WGS) entry which is preliminary data.</text>
</comment>
<dbReference type="EMBL" id="BARU01020626">
    <property type="protein sequence ID" value="GAH51130.1"/>
    <property type="molecule type" value="Genomic_DNA"/>
</dbReference>
<reference evidence="2" key="1">
    <citation type="journal article" date="2014" name="Front. Microbiol.">
        <title>High frequency of phylogenetically diverse reductive dehalogenase-homologous genes in deep subseafloor sedimentary metagenomes.</title>
        <authorList>
            <person name="Kawai M."/>
            <person name="Futagami T."/>
            <person name="Toyoda A."/>
            <person name="Takaki Y."/>
            <person name="Nishi S."/>
            <person name="Hori S."/>
            <person name="Arai W."/>
            <person name="Tsubouchi T."/>
            <person name="Morono Y."/>
            <person name="Uchiyama I."/>
            <person name="Ito T."/>
            <person name="Fujiyama A."/>
            <person name="Inagaki F."/>
            <person name="Takami H."/>
        </authorList>
    </citation>
    <scope>NUCLEOTIDE SEQUENCE</scope>
    <source>
        <strain evidence="2">Expedition CK06-06</strain>
    </source>
</reference>
<name>X1H208_9ZZZZ</name>